<protein>
    <submittedName>
        <fullName evidence="1">Uncharacterized protein</fullName>
    </submittedName>
</protein>
<organism evidence="1 2">
    <name type="scientific">Rhizobium mesoamericanum STM3625</name>
    <dbReference type="NCBI Taxonomy" id="1211777"/>
    <lineage>
        <taxon>Bacteria</taxon>
        <taxon>Pseudomonadati</taxon>
        <taxon>Pseudomonadota</taxon>
        <taxon>Alphaproteobacteria</taxon>
        <taxon>Hyphomicrobiales</taxon>
        <taxon>Rhizobiaceae</taxon>
        <taxon>Rhizobium/Agrobacterium group</taxon>
        <taxon>Rhizobium</taxon>
    </lineage>
</organism>
<name>K0PTK0_9HYPH</name>
<reference evidence="1 2" key="1">
    <citation type="journal article" date="2013" name="Genome Announc.">
        <title>Draft Genome Sequence of Rhizobium mesoamericanum STM3625, a Nitrogen-Fixing Symbiont of Mimosa pudica Isolated in French Guiana (South America).</title>
        <authorList>
            <person name="Moulin L."/>
            <person name="Mornico D."/>
            <person name="Melkonian R."/>
            <person name="Klonowska A."/>
        </authorList>
    </citation>
    <scope>NUCLEOTIDE SEQUENCE [LARGE SCALE GENOMIC DNA]</scope>
    <source>
        <strain evidence="1 2">STM3625</strain>
    </source>
</reference>
<keyword evidence="2" id="KW-1185">Reference proteome</keyword>
<evidence type="ECO:0000313" key="1">
    <source>
        <dbReference type="EMBL" id="CCM80066.1"/>
    </source>
</evidence>
<dbReference type="AlphaFoldDB" id="K0PTK0"/>
<accession>K0PTK0</accession>
<dbReference type="STRING" id="1211777.BN77_p2150106"/>
<dbReference type="Proteomes" id="UP000009319">
    <property type="component" value="Unassembled WGS sequence"/>
</dbReference>
<comment type="caution">
    <text evidence="1">The sequence shown here is derived from an EMBL/GenBank/DDBJ whole genome shotgun (WGS) entry which is preliminary data.</text>
</comment>
<sequence>MRQIGTRLGLVLHGTVPALVFQNRGRGVALRRAAARMQIAQPRSAIMSGRWSGNLLKPREVSGVLVIWCYEVDMTNTQSLSQFVERYHSWISSPALKATQILLTVARARLDVFLREAFLAAQTSKITANQFAHIHARKIAVYIF</sequence>
<proteinExistence type="predicted"/>
<evidence type="ECO:0000313" key="2">
    <source>
        <dbReference type="Proteomes" id="UP000009319"/>
    </source>
</evidence>
<dbReference type="EMBL" id="CANI01000078">
    <property type="protein sequence ID" value="CCM80066.1"/>
    <property type="molecule type" value="Genomic_DNA"/>
</dbReference>
<dbReference type="HOGENOM" id="CLU_1794931_0_0_5"/>
<gene>
    <name evidence="1" type="ORF">BN77_p2150106</name>
</gene>